<accession>A0AA37SD78</accession>
<dbReference type="AlphaFoldDB" id="A0AA37SD78"/>
<dbReference type="EMBL" id="BSNM01000016">
    <property type="protein sequence ID" value="GLQ32735.1"/>
    <property type="molecule type" value="Genomic_DNA"/>
</dbReference>
<proteinExistence type="predicted"/>
<name>A0AA37SD78_9GAMM</name>
<organism evidence="1 2">
    <name type="scientific">Litoribrevibacter albus</name>
    <dbReference type="NCBI Taxonomy" id="1473156"/>
    <lineage>
        <taxon>Bacteria</taxon>
        <taxon>Pseudomonadati</taxon>
        <taxon>Pseudomonadota</taxon>
        <taxon>Gammaproteobacteria</taxon>
        <taxon>Oceanospirillales</taxon>
        <taxon>Oceanospirillaceae</taxon>
        <taxon>Litoribrevibacter</taxon>
    </lineage>
</organism>
<evidence type="ECO:0000313" key="1">
    <source>
        <dbReference type="EMBL" id="GLQ32735.1"/>
    </source>
</evidence>
<dbReference type="RefSeq" id="WP_284382843.1">
    <property type="nucleotide sequence ID" value="NZ_BSNM01000016.1"/>
</dbReference>
<keyword evidence="2" id="KW-1185">Reference proteome</keyword>
<gene>
    <name evidence="1" type="ORF">GCM10007876_32140</name>
</gene>
<evidence type="ECO:0000313" key="2">
    <source>
        <dbReference type="Proteomes" id="UP001161389"/>
    </source>
</evidence>
<protein>
    <submittedName>
        <fullName evidence="1">Uncharacterized protein</fullName>
    </submittedName>
</protein>
<comment type="caution">
    <text evidence="1">The sequence shown here is derived from an EMBL/GenBank/DDBJ whole genome shotgun (WGS) entry which is preliminary data.</text>
</comment>
<reference evidence="1" key="1">
    <citation type="journal article" date="2014" name="Int. J. Syst. Evol. Microbiol.">
        <title>Complete genome sequence of Corynebacterium casei LMG S-19264T (=DSM 44701T), isolated from a smear-ripened cheese.</title>
        <authorList>
            <consortium name="US DOE Joint Genome Institute (JGI-PGF)"/>
            <person name="Walter F."/>
            <person name="Albersmeier A."/>
            <person name="Kalinowski J."/>
            <person name="Ruckert C."/>
        </authorList>
    </citation>
    <scope>NUCLEOTIDE SEQUENCE</scope>
    <source>
        <strain evidence="1">NBRC 110071</strain>
    </source>
</reference>
<reference evidence="1" key="2">
    <citation type="submission" date="2023-01" db="EMBL/GenBank/DDBJ databases">
        <title>Draft genome sequence of Litoribrevibacter albus strain NBRC 110071.</title>
        <authorList>
            <person name="Sun Q."/>
            <person name="Mori K."/>
        </authorList>
    </citation>
    <scope>NUCLEOTIDE SEQUENCE</scope>
    <source>
        <strain evidence="1">NBRC 110071</strain>
    </source>
</reference>
<dbReference type="Proteomes" id="UP001161389">
    <property type="component" value="Unassembled WGS sequence"/>
</dbReference>
<sequence length="122" mass="13700">MNPEIDGWPVVTVNFVAIPSDDDIRRWLNAMDQWLAREEPFSVVLLTKNKGMSPEARREQGIWYKQNKARLAQFCVGVARVVQAGQDPEKLAGPAMQKAMPFQLAACEDLASAQSLAKRWLS</sequence>